<dbReference type="Proteomes" id="UP001432322">
    <property type="component" value="Unassembled WGS sequence"/>
</dbReference>
<gene>
    <name evidence="1" type="ORF">PFISCL1PPCAC_25394</name>
</gene>
<organism evidence="1 2">
    <name type="scientific">Pristionchus fissidentatus</name>
    <dbReference type="NCBI Taxonomy" id="1538716"/>
    <lineage>
        <taxon>Eukaryota</taxon>
        <taxon>Metazoa</taxon>
        <taxon>Ecdysozoa</taxon>
        <taxon>Nematoda</taxon>
        <taxon>Chromadorea</taxon>
        <taxon>Rhabditida</taxon>
        <taxon>Rhabditina</taxon>
        <taxon>Diplogasteromorpha</taxon>
        <taxon>Diplogasteroidea</taxon>
        <taxon>Neodiplogasteridae</taxon>
        <taxon>Pristionchus</taxon>
    </lineage>
</organism>
<reference evidence="1" key="1">
    <citation type="submission" date="2023-10" db="EMBL/GenBank/DDBJ databases">
        <title>Genome assembly of Pristionchus species.</title>
        <authorList>
            <person name="Yoshida K."/>
            <person name="Sommer R.J."/>
        </authorList>
    </citation>
    <scope>NUCLEOTIDE SEQUENCE</scope>
    <source>
        <strain evidence="1">RS5133</strain>
    </source>
</reference>
<evidence type="ECO:0000313" key="2">
    <source>
        <dbReference type="Proteomes" id="UP001432322"/>
    </source>
</evidence>
<feature type="non-terminal residue" evidence="1">
    <location>
        <position position="1"/>
    </location>
</feature>
<dbReference type="AlphaFoldDB" id="A0AAV5WRZ0"/>
<comment type="caution">
    <text evidence="1">The sequence shown here is derived from an EMBL/GenBank/DDBJ whole genome shotgun (WGS) entry which is preliminary data.</text>
</comment>
<sequence length="155" mass="17123">ELGQDAVGGLQGHLVRLCARLDQTTSLQHEPLLLGTALKRIERLRLCLQKLLLFRDRHLRGALCTTLLVRFHRARSRYALLFLPVSSSDGRLALVLHGRRRLGTGASPLHGRTPGNALGDARLLPTALVLALRRIGLVVLLLLRANNFLADVLVR</sequence>
<dbReference type="EMBL" id="BTSY01000006">
    <property type="protein sequence ID" value="GMT34098.1"/>
    <property type="molecule type" value="Genomic_DNA"/>
</dbReference>
<keyword evidence="2" id="KW-1185">Reference proteome</keyword>
<proteinExistence type="predicted"/>
<feature type="non-terminal residue" evidence="1">
    <location>
        <position position="155"/>
    </location>
</feature>
<accession>A0AAV5WRZ0</accession>
<evidence type="ECO:0000313" key="1">
    <source>
        <dbReference type="EMBL" id="GMT34098.1"/>
    </source>
</evidence>
<protein>
    <submittedName>
        <fullName evidence="1">Uncharacterized protein</fullName>
    </submittedName>
</protein>
<name>A0AAV5WRZ0_9BILA</name>